<evidence type="ECO:0000313" key="14">
    <source>
        <dbReference type="Proteomes" id="UP000626109"/>
    </source>
</evidence>
<keyword evidence="5 10" id="KW-0472">Membrane</keyword>
<comment type="caution">
    <text evidence="13">The sequence shown here is derived from an EMBL/GenBank/DDBJ whole genome shotgun (WGS) entry which is preliminary data.</text>
</comment>
<dbReference type="GO" id="GO:1990429">
    <property type="term" value="C:peroxisomal importomer complex"/>
    <property type="evidence" value="ECO:0007669"/>
    <property type="project" value="TreeGrafter"/>
</dbReference>
<keyword evidence="2 10" id="KW-0813">Transport</keyword>
<name>A0A813IBM5_POLGL</name>
<feature type="non-terminal residue" evidence="13">
    <location>
        <position position="130"/>
    </location>
</feature>
<evidence type="ECO:0000256" key="3">
    <source>
        <dbReference type="ARBA" id="ARBA00022927"/>
    </source>
</evidence>
<comment type="subcellular location">
    <subcellularLocation>
        <location evidence="9 10">Peroxisome membrane</location>
    </subcellularLocation>
</comment>
<dbReference type="PANTHER" id="PTHR23058:SF0">
    <property type="entry name" value="PEROXISOMAL MEMBRANE PROTEIN PEX14"/>
    <property type="match status" value="1"/>
</dbReference>
<dbReference type="EMBL" id="CAJNNW010006179">
    <property type="protein sequence ID" value="CAE8648083.1"/>
    <property type="molecule type" value="Genomic_DNA"/>
</dbReference>
<dbReference type="AlphaFoldDB" id="A0A813IBM5"/>
<keyword evidence="6 10" id="KW-0576">Peroxisome</keyword>
<evidence type="ECO:0000256" key="2">
    <source>
        <dbReference type="ARBA" id="ARBA00022448"/>
    </source>
</evidence>
<evidence type="ECO:0000313" key="13">
    <source>
        <dbReference type="EMBL" id="CAE8648083.1"/>
    </source>
</evidence>
<comment type="function">
    <text evidence="10">Component of the PEX13-PEX14 docking complex, a translocon channel that specifically mediates the import of peroxisomal cargo proteins bound to PEX5 receptor. The PEX13-PEX14 docking complex forms a large import pore which can be opened to a diameter of about 9 nm. Mechanistically, PEX5 receptor along with cargo proteins associates with the PEX14 subunit of the PEX13-PEX14 docking complex in the cytosol, leading to the insertion of the receptor into the organelle membrane with the concomitant translocation of the cargo into the peroxisome matrix.</text>
</comment>
<evidence type="ECO:0000256" key="8">
    <source>
        <dbReference type="ARBA" id="ARBA00029691"/>
    </source>
</evidence>
<evidence type="ECO:0000256" key="7">
    <source>
        <dbReference type="ARBA" id="ARBA00029502"/>
    </source>
</evidence>
<evidence type="ECO:0000256" key="11">
    <source>
        <dbReference type="SAM" id="MobiDB-lite"/>
    </source>
</evidence>
<dbReference type="InterPro" id="IPR025655">
    <property type="entry name" value="PEX14"/>
</dbReference>
<organism evidence="13 14">
    <name type="scientific">Polarella glacialis</name>
    <name type="common">Dinoflagellate</name>
    <dbReference type="NCBI Taxonomy" id="89957"/>
    <lineage>
        <taxon>Eukaryota</taxon>
        <taxon>Sar</taxon>
        <taxon>Alveolata</taxon>
        <taxon>Dinophyceae</taxon>
        <taxon>Suessiales</taxon>
        <taxon>Suessiaceae</taxon>
        <taxon>Polarella</taxon>
    </lineage>
</organism>
<keyword evidence="4" id="KW-0811">Translocation</keyword>
<evidence type="ECO:0000256" key="10">
    <source>
        <dbReference type="RuleBase" id="RU367032"/>
    </source>
</evidence>
<dbReference type="InterPro" id="IPR036388">
    <property type="entry name" value="WH-like_DNA-bd_sf"/>
</dbReference>
<proteinExistence type="inferred from homology"/>
<feature type="region of interest" description="Disordered" evidence="11">
    <location>
        <begin position="67"/>
        <end position="130"/>
    </location>
</feature>
<accession>A0A813IBM5</accession>
<sequence length="130" mass="13461">QCEKPLRGLPDSGRSNMSALREDQVEMAMRFLGNEKVAPRPVSEKEGFLERKGLTKKEIAEAFKRFEKSASSGDAPSAAADSAFADAAASAAVAPAPAAPAPAPPQMPAPGPAYPVPQYSAPDPGAWASP</sequence>
<dbReference type="Proteomes" id="UP000626109">
    <property type="component" value="Unassembled WGS sequence"/>
</dbReference>
<keyword evidence="3 10" id="KW-0653">Protein transport</keyword>
<dbReference type="GO" id="GO:0005778">
    <property type="term" value="C:peroxisomal membrane"/>
    <property type="evidence" value="ECO:0007669"/>
    <property type="project" value="UniProtKB-SubCell"/>
</dbReference>
<feature type="non-terminal residue" evidence="13">
    <location>
        <position position="1"/>
    </location>
</feature>
<feature type="compositionally biased region" description="Low complexity" evidence="11">
    <location>
        <begin position="69"/>
        <end position="96"/>
    </location>
</feature>
<feature type="compositionally biased region" description="Pro residues" evidence="11">
    <location>
        <begin position="97"/>
        <end position="115"/>
    </location>
</feature>
<comment type="similarity">
    <text evidence="1 10">Belongs to the peroxin-14 family.</text>
</comment>
<evidence type="ECO:0000256" key="1">
    <source>
        <dbReference type="ARBA" id="ARBA00005443"/>
    </source>
</evidence>
<reference evidence="13" key="1">
    <citation type="submission" date="2021-02" db="EMBL/GenBank/DDBJ databases">
        <authorList>
            <person name="Dougan E. K."/>
            <person name="Rhodes N."/>
            <person name="Thang M."/>
            <person name="Chan C."/>
        </authorList>
    </citation>
    <scope>NUCLEOTIDE SEQUENCE</scope>
</reference>
<dbReference type="GO" id="GO:0005102">
    <property type="term" value="F:signaling receptor binding"/>
    <property type="evidence" value="ECO:0007669"/>
    <property type="project" value="TreeGrafter"/>
</dbReference>
<dbReference type="InterPro" id="IPR006785">
    <property type="entry name" value="Pex14_N"/>
</dbReference>
<gene>
    <name evidence="13" type="ORF">PGLA2088_LOCUS6252</name>
</gene>
<evidence type="ECO:0000256" key="9">
    <source>
        <dbReference type="ARBA" id="ARBA00046271"/>
    </source>
</evidence>
<dbReference type="Gene3D" id="1.10.10.10">
    <property type="entry name" value="Winged helix-like DNA-binding domain superfamily/Winged helix DNA-binding domain"/>
    <property type="match status" value="1"/>
</dbReference>
<evidence type="ECO:0000256" key="6">
    <source>
        <dbReference type="ARBA" id="ARBA00023140"/>
    </source>
</evidence>
<evidence type="ECO:0000259" key="12">
    <source>
        <dbReference type="Pfam" id="PF04695"/>
    </source>
</evidence>
<dbReference type="PANTHER" id="PTHR23058">
    <property type="entry name" value="PEROXISOMAL MEMBRANE PROTEIN PEX14"/>
    <property type="match status" value="1"/>
</dbReference>
<dbReference type="GO" id="GO:0016560">
    <property type="term" value="P:protein import into peroxisome matrix, docking"/>
    <property type="evidence" value="ECO:0007669"/>
    <property type="project" value="UniProtKB-UniRule"/>
</dbReference>
<evidence type="ECO:0000256" key="5">
    <source>
        <dbReference type="ARBA" id="ARBA00023136"/>
    </source>
</evidence>
<protein>
    <recommendedName>
        <fullName evidence="7 10">Peroxisomal membrane protein PEX14</fullName>
    </recommendedName>
    <alternativeName>
        <fullName evidence="8 10">Peroxin-14</fullName>
    </alternativeName>
</protein>
<dbReference type="Pfam" id="PF04695">
    <property type="entry name" value="Pex14_N"/>
    <property type="match status" value="1"/>
</dbReference>
<feature type="domain" description="Peroxisome membrane anchor protein Pex14p N-terminal" evidence="12">
    <location>
        <begin position="21"/>
        <end position="65"/>
    </location>
</feature>
<evidence type="ECO:0000256" key="4">
    <source>
        <dbReference type="ARBA" id="ARBA00023010"/>
    </source>
</evidence>